<keyword evidence="1" id="KW-0812">Transmembrane</keyword>
<evidence type="ECO:0000313" key="2">
    <source>
        <dbReference type="EMBL" id="OGG21120.1"/>
    </source>
</evidence>
<dbReference type="GO" id="GO:0043107">
    <property type="term" value="P:type IV pilus-dependent motility"/>
    <property type="evidence" value="ECO:0007669"/>
    <property type="project" value="InterPro"/>
</dbReference>
<name>A0A1F6A8N7_9BACT</name>
<dbReference type="EMBL" id="MFJN01000028">
    <property type="protein sequence ID" value="OGG21120.1"/>
    <property type="molecule type" value="Genomic_DNA"/>
</dbReference>
<dbReference type="Proteomes" id="UP000177092">
    <property type="component" value="Unassembled WGS sequence"/>
</dbReference>
<organism evidence="2 3">
    <name type="scientific">Candidatus Gottesmanbacteria bacterium RIFCSPHIGHO2_02_FULL_40_13</name>
    <dbReference type="NCBI Taxonomy" id="1798384"/>
    <lineage>
        <taxon>Bacteria</taxon>
        <taxon>Candidatus Gottesmaniibacteriota</taxon>
    </lineage>
</organism>
<protein>
    <recommendedName>
        <fullName evidence="4">Type 4 fimbrial biogenesis protein PilO</fullName>
    </recommendedName>
</protein>
<evidence type="ECO:0000313" key="3">
    <source>
        <dbReference type="Proteomes" id="UP000177092"/>
    </source>
</evidence>
<dbReference type="Gene3D" id="3.30.70.60">
    <property type="match status" value="1"/>
</dbReference>
<gene>
    <name evidence="2" type="ORF">A3D03_05735</name>
</gene>
<feature type="transmembrane region" description="Helical" evidence="1">
    <location>
        <begin position="30"/>
        <end position="48"/>
    </location>
</feature>
<evidence type="ECO:0008006" key="4">
    <source>
        <dbReference type="Google" id="ProtNLM"/>
    </source>
</evidence>
<keyword evidence="1" id="KW-0472">Membrane</keyword>
<keyword evidence="1" id="KW-1133">Transmembrane helix</keyword>
<proteinExistence type="predicted"/>
<dbReference type="Pfam" id="PF04350">
    <property type="entry name" value="PilO"/>
    <property type="match status" value="1"/>
</dbReference>
<dbReference type="GO" id="GO:0043683">
    <property type="term" value="P:type IV pilus assembly"/>
    <property type="evidence" value="ECO:0007669"/>
    <property type="project" value="InterPro"/>
</dbReference>
<accession>A0A1F6A8N7</accession>
<dbReference type="STRING" id="1798384.A3D03_05735"/>
<dbReference type="InterPro" id="IPR007445">
    <property type="entry name" value="PilO"/>
</dbReference>
<comment type="caution">
    <text evidence="2">The sequence shown here is derived from an EMBL/GenBank/DDBJ whole genome shotgun (WGS) entry which is preliminary data.</text>
</comment>
<dbReference type="InterPro" id="IPR014717">
    <property type="entry name" value="Transl_elong_EF1B/ribsomal_bS6"/>
</dbReference>
<evidence type="ECO:0000256" key="1">
    <source>
        <dbReference type="SAM" id="Phobius"/>
    </source>
</evidence>
<reference evidence="2 3" key="1">
    <citation type="journal article" date="2016" name="Nat. Commun.">
        <title>Thousands of microbial genomes shed light on interconnected biogeochemical processes in an aquifer system.</title>
        <authorList>
            <person name="Anantharaman K."/>
            <person name="Brown C.T."/>
            <person name="Hug L.A."/>
            <person name="Sharon I."/>
            <person name="Castelle C.J."/>
            <person name="Probst A.J."/>
            <person name="Thomas B.C."/>
            <person name="Singh A."/>
            <person name="Wilkins M.J."/>
            <person name="Karaoz U."/>
            <person name="Brodie E.L."/>
            <person name="Williams K.H."/>
            <person name="Hubbard S.S."/>
            <person name="Banfield J.F."/>
        </authorList>
    </citation>
    <scope>NUCLEOTIDE SEQUENCE [LARGE SCALE GENOMIC DNA]</scope>
</reference>
<dbReference type="AlphaFoldDB" id="A0A1F6A8N7"/>
<sequence length="203" mass="22799">MLSSVFHRIGINKAYRKLTPIMKNKKTSSYVSLILSLFSISFFGIFAIRPTLITAVTLSKSVAELKKLDIEYENKISNIITAQSQYEQIRGNIPNIDQALPKDAAFNQLANILEKFTGQSNLTIIQLQIDGSPISRLPPSGKVENIQFSILTNGNYLSSSDFIQHLLNWKRLITVESLELLKEGGTQSAELRMTLKGKTYYEP</sequence>